<evidence type="ECO:0000256" key="1">
    <source>
        <dbReference type="SAM" id="MobiDB-lite"/>
    </source>
</evidence>
<name>A0A0F9MWQ0_9ZZZZ</name>
<protein>
    <submittedName>
        <fullName evidence="2">Uncharacterized protein</fullName>
    </submittedName>
</protein>
<gene>
    <name evidence="2" type="ORF">LCGC14_1408120</name>
</gene>
<proteinExistence type="predicted"/>
<feature type="region of interest" description="Disordered" evidence="1">
    <location>
        <begin position="1"/>
        <end position="26"/>
    </location>
</feature>
<organism evidence="2">
    <name type="scientific">marine sediment metagenome</name>
    <dbReference type="NCBI Taxonomy" id="412755"/>
    <lineage>
        <taxon>unclassified sequences</taxon>
        <taxon>metagenomes</taxon>
        <taxon>ecological metagenomes</taxon>
    </lineage>
</organism>
<dbReference type="AlphaFoldDB" id="A0A0F9MWQ0"/>
<evidence type="ECO:0000313" key="2">
    <source>
        <dbReference type="EMBL" id="KKM73667.1"/>
    </source>
</evidence>
<accession>A0A0F9MWQ0</accession>
<reference evidence="2" key="1">
    <citation type="journal article" date="2015" name="Nature">
        <title>Complex archaea that bridge the gap between prokaryotes and eukaryotes.</title>
        <authorList>
            <person name="Spang A."/>
            <person name="Saw J.H."/>
            <person name="Jorgensen S.L."/>
            <person name="Zaremba-Niedzwiedzka K."/>
            <person name="Martijn J."/>
            <person name="Lind A.E."/>
            <person name="van Eijk R."/>
            <person name="Schleper C."/>
            <person name="Guy L."/>
            <person name="Ettema T.J."/>
        </authorList>
    </citation>
    <scope>NUCLEOTIDE SEQUENCE</scope>
</reference>
<dbReference type="EMBL" id="LAZR01009266">
    <property type="protein sequence ID" value="KKM73667.1"/>
    <property type="molecule type" value="Genomic_DNA"/>
</dbReference>
<sequence length="113" mass="12216">MSPDERFALADGRVPVPGEGGGPIERAIPEERRLPPIVDRPAPFPIKKRLIEIVAFAGPLGTVDGVTGEVTGAGLIVNVRAWLDVSDEKDILDWELSVDPLTGDGRFIILYTE</sequence>
<comment type="caution">
    <text evidence="2">The sequence shown here is derived from an EMBL/GenBank/DDBJ whole genome shotgun (WGS) entry which is preliminary data.</text>
</comment>